<sequence length="67" mass="7550">MIWQRSQTSSLEMAVLTTLRTVLVSSLVMISFWPISHALYQYLCCVKTVGTEKQKLSDDSQTASHIS</sequence>
<evidence type="ECO:0000313" key="2">
    <source>
        <dbReference type="EMBL" id="KAH3810757.1"/>
    </source>
</evidence>
<reference evidence="2" key="2">
    <citation type="submission" date="2020-11" db="EMBL/GenBank/DDBJ databases">
        <authorList>
            <person name="McCartney M.A."/>
            <person name="Auch B."/>
            <person name="Kono T."/>
            <person name="Mallez S."/>
            <person name="Becker A."/>
            <person name="Gohl D.M."/>
            <person name="Silverstein K.A.T."/>
            <person name="Koren S."/>
            <person name="Bechman K.B."/>
            <person name="Herman A."/>
            <person name="Abrahante J.E."/>
            <person name="Garbe J."/>
        </authorList>
    </citation>
    <scope>NUCLEOTIDE SEQUENCE</scope>
    <source>
        <strain evidence="2">Duluth1</strain>
        <tissue evidence="2">Whole animal</tissue>
    </source>
</reference>
<evidence type="ECO:0000256" key="1">
    <source>
        <dbReference type="SAM" id="Phobius"/>
    </source>
</evidence>
<organism evidence="2 3">
    <name type="scientific">Dreissena polymorpha</name>
    <name type="common">Zebra mussel</name>
    <name type="synonym">Mytilus polymorpha</name>
    <dbReference type="NCBI Taxonomy" id="45954"/>
    <lineage>
        <taxon>Eukaryota</taxon>
        <taxon>Metazoa</taxon>
        <taxon>Spiralia</taxon>
        <taxon>Lophotrochozoa</taxon>
        <taxon>Mollusca</taxon>
        <taxon>Bivalvia</taxon>
        <taxon>Autobranchia</taxon>
        <taxon>Heteroconchia</taxon>
        <taxon>Euheterodonta</taxon>
        <taxon>Imparidentia</taxon>
        <taxon>Neoheterodontei</taxon>
        <taxon>Myida</taxon>
        <taxon>Dreissenoidea</taxon>
        <taxon>Dreissenidae</taxon>
        <taxon>Dreissena</taxon>
    </lineage>
</organism>
<name>A0A9D4JKI1_DREPO</name>
<dbReference type="AlphaFoldDB" id="A0A9D4JKI1"/>
<protein>
    <submittedName>
        <fullName evidence="2">Uncharacterized protein</fullName>
    </submittedName>
</protein>
<keyword evidence="1" id="KW-0812">Transmembrane</keyword>
<keyword evidence="1" id="KW-1133">Transmembrane helix</keyword>
<keyword evidence="3" id="KW-1185">Reference proteome</keyword>
<reference evidence="2" key="1">
    <citation type="journal article" date="2019" name="bioRxiv">
        <title>The Genome of the Zebra Mussel, Dreissena polymorpha: A Resource for Invasive Species Research.</title>
        <authorList>
            <person name="McCartney M.A."/>
            <person name="Auch B."/>
            <person name="Kono T."/>
            <person name="Mallez S."/>
            <person name="Zhang Y."/>
            <person name="Obille A."/>
            <person name="Becker A."/>
            <person name="Abrahante J.E."/>
            <person name="Garbe J."/>
            <person name="Badalamenti J.P."/>
            <person name="Herman A."/>
            <person name="Mangelson H."/>
            <person name="Liachko I."/>
            <person name="Sullivan S."/>
            <person name="Sone E.D."/>
            <person name="Koren S."/>
            <person name="Silverstein K.A.T."/>
            <person name="Beckman K.B."/>
            <person name="Gohl D.M."/>
        </authorList>
    </citation>
    <scope>NUCLEOTIDE SEQUENCE</scope>
    <source>
        <strain evidence="2">Duluth1</strain>
        <tissue evidence="2">Whole animal</tissue>
    </source>
</reference>
<proteinExistence type="predicted"/>
<feature type="transmembrane region" description="Helical" evidence="1">
    <location>
        <begin position="21"/>
        <end position="43"/>
    </location>
</feature>
<evidence type="ECO:0000313" key="3">
    <source>
        <dbReference type="Proteomes" id="UP000828390"/>
    </source>
</evidence>
<dbReference type="Proteomes" id="UP000828390">
    <property type="component" value="Unassembled WGS sequence"/>
</dbReference>
<comment type="caution">
    <text evidence="2">The sequence shown here is derived from an EMBL/GenBank/DDBJ whole genome shotgun (WGS) entry which is preliminary data.</text>
</comment>
<keyword evidence="1" id="KW-0472">Membrane</keyword>
<dbReference type="EMBL" id="JAIWYP010000006">
    <property type="protein sequence ID" value="KAH3810757.1"/>
    <property type="molecule type" value="Genomic_DNA"/>
</dbReference>
<gene>
    <name evidence="2" type="ORF">DPMN_139154</name>
</gene>
<accession>A0A9D4JKI1</accession>